<protein>
    <recommendedName>
        <fullName evidence="4">PEP-CTERM sorting domain-containing protein</fullName>
    </recommendedName>
</protein>
<evidence type="ECO:0000256" key="1">
    <source>
        <dbReference type="SAM" id="SignalP"/>
    </source>
</evidence>
<organism evidence="2 3">
    <name type="scientific">Scytonema hofmannii PCC 7110</name>
    <dbReference type="NCBI Taxonomy" id="128403"/>
    <lineage>
        <taxon>Bacteria</taxon>
        <taxon>Bacillati</taxon>
        <taxon>Cyanobacteriota</taxon>
        <taxon>Cyanophyceae</taxon>
        <taxon>Nostocales</taxon>
        <taxon>Scytonemataceae</taxon>
        <taxon>Scytonema</taxon>
    </lineage>
</organism>
<proteinExistence type="predicted"/>
<comment type="caution">
    <text evidence="2">The sequence shown here is derived from an EMBL/GenBank/DDBJ whole genome shotgun (WGS) entry which is preliminary data.</text>
</comment>
<sequence>MKSCLSKLTITLAGVALGFAFEANPANAAKISFFVDGFSGGGSLSGFFSGTDSNGNGLIEFVPSNSSINEFDDFEANWSGNNIAPAFTQRLEEVPSQGELAELSGGYYALRDIPLQPNGNFFTKGELFLLSIVGSDLDSSTGFLIESYASPTASVGAPSGSFDSTNNPVVTKQVPEPATIGGTIAAGLLAALKKKLTAKKTEEKVTMN</sequence>
<dbReference type="AlphaFoldDB" id="A0A139WU41"/>
<dbReference type="EMBL" id="ANNX02000048">
    <property type="protein sequence ID" value="KYC35965.1"/>
    <property type="molecule type" value="Genomic_DNA"/>
</dbReference>
<feature type="chain" id="PRO_5007300446" description="PEP-CTERM sorting domain-containing protein" evidence="1">
    <location>
        <begin position="29"/>
        <end position="208"/>
    </location>
</feature>
<dbReference type="InterPro" id="IPR013424">
    <property type="entry name" value="Ice-binding_C"/>
</dbReference>
<evidence type="ECO:0000313" key="2">
    <source>
        <dbReference type="EMBL" id="KYC35965.1"/>
    </source>
</evidence>
<keyword evidence="3" id="KW-1185">Reference proteome</keyword>
<keyword evidence="1" id="KW-0732">Signal</keyword>
<dbReference type="Proteomes" id="UP000076925">
    <property type="component" value="Unassembled WGS sequence"/>
</dbReference>
<evidence type="ECO:0000313" key="3">
    <source>
        <dbReference type="Proteomes" id="UP000076925"/>
    </source>
</evidence>
<gene>
    <name evidence="2" type="ORF">WA1_49035</name>
</gene>
<dbReference type="NCBIfam" id="TIGR02595">
    <property type="entry name" value="PEP_CTERM"/>
    <property type="match status" value="1"/>
</dbReference>
<feature type="signal peptide" evidence="1">
    <location>
        <begin position="1"/>
        <end position="28"/>
    </location>
</feature>
<dbReference type="STRING" id="128403.WA1_49035"/>
<reference evidence="2 3" key="1">
    <citation type="journal article" date="2013" name="Genome Biol. Evol.">
        <title>Genomes of Stigonematalean cyanobacteria (subsection V) and the evolution of oxygenic photosynthesis from prokaryotes to plastids.</title>
        <authorList>
            <person name="Dagan T."/>
            <person name="Roettger M."/>
            <person name="Stucken K."/>
            <person name="Landan G."/>
            <person name="Koch R."/>
            <person name="Major P."/>
            <person name="Gould S.B."/>
            <person name="Goremykin V.V."/>
            <person name="Rippka R."/>
            <person name="Tandeau de Marsac N."/>
            <person name="Gugger M."/>
            <person name="Lockhart P.J."/>
            <person name="Allen J.F."/>
            <person name="Brune I."/>
            <person name="Maus I."/>
            <person name="Puhler A."/>
            <person name="Martin W.F."/>
        </authorList>
    </citation>
    <scope>NUCLEOTIDE SEQUENCE [LARGE SCALE GENOMIC DNA]</scope>
    <source>
        <strain evidence="2 3">PCC 7110</strain>
    </source>
</reference>
<accession>A0A139WU41</accession>
<evidence type="ECO:0008006" key="4">
    <source>
        <dbReference type="Google" id="ProtNLM"/>
    </source>
</evidence>
<name>A0A139WU41_9CYAN</name>